<keyword evidence="1" id="KW-0732">Signal</keyword>
<dbReference type="RefSeq" id="WP_091255751.1">
    <property type="nucleotide sequence ID" value="NZ_FNDB01000003.1"/>
</dbReference>
<sequence>MKKIFFTAAFAVSGLVMVSCDADAIDSTTSQAKEYAIQKENPKSMGNGSISILNTSTASANGGPGDDVIIIHPPKN</sequence>
<name>A0A1G7YE24_9FLAO</name>
<dbReference type="EMBL" id="FNDB01000003">
    <property type="protein sequence ID" value="SDG94597.1"/>
    <property type="molecule type" value="Genomic_DNA"/>
</dbReference>
<reference evidence="3" key="1">
    <citation type="submission" date="2016-10" db="EMBL/GenBank/DDBJ databases">
        <authorList>
            <person name="Varghese N."/>
            <person name="Submissions S."/>
        </authorList>
    </citation>
    <scope>NUCLEOTIDE SEQUENCE [LARGE SCALE GENOMIC DNA]</scope>
    <source>
        <strain evidence="3">CGMCC 1.2747</strain>
    </source>
</reference>
<evidence type="ECO:0000313" key="2">
    <source>
        <dbReference type="EMBL" id="SDG94597.1"/>
    </source>
</evidence>
<evidence type="ECO:0000313" key="3">
    <source>
        <dbReference type="Proteomes" id="UP000199274"/>
    </source>
</evidence>
<evidence type="ECO:0000256" key="1">
    <source>
        <dbReference type="SAM" id="SignalP"/>
    </source>
</evidence>
<feature type="signal peptide" evidence="1">
    <location>
        <begin position="1"/>
        <end position="24"/>
    </location>
</feature>
<protein>
    <recommendedName>
        <fullName evidence="4">Lipoprotein</fullName>
    </recommendedName>
</protein>
<feature type="chain" id="PRO_5011432427" description="Lipoprotein" evidence="1">
    <location>
        <begin position="25"/>
        <end position="76"/>
    </location>
</feature>
<evidence type="ECO:0008006" key="4">
    <source>
        <dbReference type="Google" id="ProtNLM"/>
    </source>
</evidence>
<accession>A0A1G7YE24</accession>
<keyword evidence="3" id="KW-1185">Reference proteome</keyword>
<dbReference type="AlphaFoldDB" id="A0A1G7YE24"/>
<organism evidence="2 3">
    <name type="scientific">Flavobacterium omnivorum</name>
    <dbReference type="NCBI Taxonomy" id="178355"/>
    <lineage>
        <taxon>Bacteria</taxon>
        <taxon>Pseudomonadati</taxon>
        <taxon>Bacteroidota</taxon>
        <taxon>Flavobacteriia</taxon>
        <taxon>Flavobacteriales</taxon>
        <taxon>Flavobacteriaceae</taxon>
        <taxon>Flavobacterium</taxon>
    </lineage>
</organism>
<dbReference type="Proteomes" id="UP000199274">
    <property type="component" value="Unassembled WGS sequence"/>
</dbReference>
<dbReference type="OrthoDB" id="1365434at2"/>
<proteinExistence type="predicted"/>
<dbReference type="PROSITE" id="PS51257">
    <property type="entry name" value="PROKAR_LIPOPROTEIN"/>
    <property type="match status" value="1"/>
</dbReference>
<gene>
    <name evidence="2" type="ORF">SAMN04488062_103166</name>
</gene>